<comment type="subcellular location">
    <subcellularLocation>
        <location evidence="1">Membrane</location>
        <topology evidence="1">Multi-pass membrane protein</topology>
    </subcellularLocation>
</comment>
<protein>
    <submittedName>
        <fullName evidence="8">Uncharacterized protein</fullName>
    </submittedName>
</protein>
<keyword evidence="3 7" id="KW-0812">Transmembrane</keyword>
<feature type="region of interest" description="Disordered" evidence="6">
    <location>
        <begin position="1"/>
        <end position="21"/>
    </location>
</feature>
<dbReference type="SUPFAM" id="SSF103481">
    <property type="entry name" value="Multidrug resistance efflux transporter EmrE"/>
    <property type="match status" value="1"/>
</dbReference>
<evidence type="ECO:0000256" key="3">
    <source>
        <dbReference type="ARBA" id="ARBA00022692"/>
    </source>
</evidence>
<gene>
    <name evidence="8" type="ORF">THAPSDRAFT_bd934</name>
</gene>
<keyword evidence="4 7" id="KW-1133">Transmembrane helix</keyword>
<reference evidence="8 9" key="1">
    <citation type="journal article" date="2004" name="Science">
        <title>The genome of the diatom Thalassiosira pseudonana: ecology, evolution, and metabolism.</title>
        <authorList>
            <person name="Armbrust E.V."/>
            <person name="Berges J.A."/>
            <person name="Bowler C."/>
            <person name="Green B.R."/>
            <person name="Martinez D."/>
            <person name="Putnam N.H."/>
            <person name="Zhou S."/>
            <person name="Allen A.E."/>
            <person name="Apt K.E."/>
            <person name="Bechner M."/>
            <person name="Brzezinski M.A."/>
            <person name="Chaal B.K."/>
            <person name="Chiovitti A."/>
            <person name="Davis A.K."/>
            <person name="Demarest M.S."/>
            <person name="Detter J.C."/>
            <person name="Glavina T."/>
            <person name="Goodstein D."/>
            <person name="Hadi M.Z."/>
            <person name="Hellsten U."/>
            <person name="Hildebrand M."/>
            <person name="Jenkins B.D."/>
            <person name="Jurka J."/>
            <person name="Kapitonov V.V."/>
            <person name="Kroger N."/>
            <person name="Lau W.W."/>
            <person name="Lane T.W."/>
            <person name="Larimer F.W."/>
            <person name="Lippmeier J.C."/>
            <person name="Lucas S."/>
            <person name="Medina M."/>
            <person name="Montsant A."/>
            <person name="Obornik M."/>
            <person name="Parker M.S."/>
            <person name="Palenik B."/>
            <person name="Pazour G.J."/>
            <person name="Richardson P.M."/>
            <person name="Rynearson T.A."/>
            <person name="Saito M.A."/>
            <person name="Schwartz D.C."/>
            <person name="Thamatrakoln K."/>
            <person name="Valentin K."/>
            <person name="Vardi A."/>
            <person name="Wilkerson F.P."/>
            <person name="Rokhsar D.S."/>
        </authorList>
    </citation>
    <scope>NUCLEOTIDE SEQUENCE [LARGE SCALE GENOMIC DNA]</scope>
    <source>
        <strain evidence="8 9">CCMP1335</strain>
    </source>
</reference>
<dbReference type="KEGG" id="tps:THAPSDRAFT_bd934"/>
<feature type="transmembrane region" description="Helical" evidence="7">
    <location>
        <begin position="75"/>
        <end position="92"/>
    </location>
</feature>
<feature type="transmembrane region" description="Helical" evidence="7">
    <location>
        <begin position="276"/>
        <end position="296"/>
    </location>
</feature>
<dbReference type="GO" id="GO:0005459">
    <property type="term" value="F:UDP-galactose transmembrane transporter activity"/>
    <property type="evidence" value="ECO:0000318"/>
    <property type="project" value="GO_Central"/>
</dbReference>
<feature type="transmembrane region" description="Helical" evidence="7">
    <location>
        <begin position="236"/>
        <end position="255"/>
    </location>
</feature>
<dbReference type="GeneID" id="7446054"/>
<evidence type="ECO:0000256" key="5">
    <source>
        <dbReference type="ARBA" id="ARBA00023136"/>
    </source>
</evidence>
<evidence type="ECO:0000256" key="6">
    <source>
        <dbReference type="SAM" id="MobiDB-lite"/>
    </source>
</evidence>
<dbReference type="InterPro" id="IPR037185">
    <property type="entry name" value="EmrE-like"/>
</dbReference>
<evidence type="ECO:0000256" key="1">
    <source>
        <dbReference type="ARBA" id="ARBA00004141"/>
    </source>
</evidence>
<dbReference type="HOGENOM" id="CLU_036019_1_0_1"/>
<dbReference type="GO" id="GO:0000139">
    <property type="term" value="C:Golgi membrane"/>
    <property type="evidence" value="ECO:0000318"/>
    <property type="project" value="GO_Central"/>
</dbReference>
<reference evidence="8 9" key="2">
    <citation type="journal article" date="2008" name="Nature">
        <title>The Phaeodactylum genome reveals the evolutionary history of diatom genomes.</title>
        <authorList>
            <person name="Bowler C."/>
            <person name="Allen A.E."/>
            <person name="Badger J.H."/>
            <person name="Grimwood J."/>
            <person name="Jabbari K."/>
            <person name="Kuo A."/>
            <person name="Maheswari U."/>
            <person name="Martens C."/>
            <person name="Maumus F."/>
            <person name="Otillar R.P."/>
            <person name="Rayko E."/>
            <person name="Salamov A."/>
            <person name="Vandepoele K."/>
            <person name="Beszteri B."/>
            <person name="Gruber A."/>
            <person name="Heijde M."/>
            <person name="Katinka M."/>
            <person name="Mock T."/>
            <person name="Valentin K."/>
            <person name="Verret F."/>
            <person name="Berges J.A."/>
            <person name="Brownlee C."/>
            <person name="Cadoret J.P."/>
            <person name="Chiovitti A."/>
            <person name="Choi C.J."/>
            <person name="Coesel S."/>
            <person name="De Martino A."/>
            <person name="Detter J.C."/>
            <person name="Durkin C."/>
            <person name="Falciatore A."/>
            <person name="Fournet J."/>
            <person name="Haruta M."/>
            <person name="Huysman M.J."/>
            <person name="Jenkins B.D."/>
            <person name="Jiroutova K."/>
            <person name="Jorgensen R.E."/>
            <person name="Joubert Y."/>
            <person name="Kaplan A."/>
            <person name="Kroger N."/>
            <person name="Kroth P.G."/>
            <person name="La Roche J."/>
            <person name="Lindquist E."/>
            <person name="Lommer M."/>
            <person name="Martin-Jezequel V."/>
            <person name="Lopez P.J."/>
            <person name="Lucas S."/>
            <person name="Mangogna M."/>
            <person name="McGinnis K."/>
            <person name="Medlin L.K."/>
            <person name="Montsant A."/>
            <person name="Oudot-Le Secq M.P."/>
            <person name="Napoli C."/>
            <person name="Obornik M."/>
            <person name="Parker M.S."/>
            <person name="Petit J.L."/>
            <person name="Porcel B.M."/>
            <person name="Poulsen N."/>
            <person name="Robison M."/>
            <person name="Rychlewski L."/>
            <person name="Rynearson T.A."/>
            <person name="Schmutz J."/>
            <person name="Shapiro H."/>
            <person name="Siaut M."/>
            <person name="Stanley M."/>
            <person name="Sussman M.R."/>
            <person name="Taylor A.R."/>
            <person name="Vardi A."/>
            <person name="von Dassow P."/>
            <person name="Vyverman W."/>
            <person name="Willis A."/>
            <person name="Wyrwicz L.S."/>
            <person name="Rokhsar D.S."/>
            <person name="Weissenbach J."/>
            <person name="Armbrust E.V."/>
            <person name="Green B.R."/>
            <person name="Van de Peer Y."/>
            <person name="Grigoriev I.V."/>
        </authorList>
    </citation>
    <scope>NUCLEOTIDE SEQUENCE [LARGE SCALE GENOMIC DNA]</scope>
    <source>
        <strain evidence="8 9">CCMP1335</strain>
    </source>
</reference>
<sequence>MVTTRSMRAEPMSEEKKGDDDVMMMSTLQTHAQHQLDNQKTEKDNMDALDSTAINRNNNNNQKSNRASNDKSEPLLLLLCATGITSCYLWYGSIQEHLFKLNDDKDEQSITLFLLATGTFSSFVLAAVWTLVGPLLLGSDDTNTDRTKSNKQSSDDAKSQSARREGLNHPLLLLTSLTYLSAMAASNESLHYVSYPTCVLAKSSKLIPNMIVGWIVERLRGQQHGNDSNHKKSHSIMEWLGAAFITLGIIGFQYIQLHKQSQNMGSDAKGDSPYGLALLGVSLFMDGLLGACQSVLKQKNAITSPGNRSGYRPPLAMETMLYTNLYATLILLPASYYKGQFHHGMKMIVPSEDIENQSTLLLQLNLSASLGQVFIFLTIHHFSPLICTTITTTRKFFTILLSVYKFGHVLDAWQWGSVGLVFGGLYLEIVAKLFGRGGGDGGVVKKKTKKE</sequence>
<dbReference type="Pfam" id="PF08449">
    <property type="entry name" value="UAA"/>
    <property type="match status" value="1"/>
</dbReference>
<evidence type="ECO:0000256" key="7">
    <source>
        <dbReference type="SAM" id="Phobius"/>
    </source>
</evidence>
<keyword evidence="2" id="KW-0813">Transport</keyword>
<accession>B8LEN8</accession>
<dbReference type="OMA" id="SVYKFGH"/>
<dbReference type="GO" id="GO:0005460">
    <property type="term" value="F:UDP-glucose transmembrane transporter activity"/>
    <property type="evidence" value="ECO:0000318"/>
    <property type="project" value="GO_Central"/>
</dbReference>
<feature type="transmembrane region" description="Helical" evidence="7">
    <location>
        <begin position="112"/>
        <end position="137"/>
    </location>
</feature>
<organism evidence="8 9">
    <name type="scientific">Thalassiosira pseudonana</name>
    <name type="common">Marine diatom</name>
    <name type="synonym">Cyclotella nana</name>
    <dbReference type="NCBI Taxonomy" id="35128"/>
    <lineage>
        <taxon>Eukaryota</taxon>
        <taxon>Sar</taxon>
        <taxon>Stramenopiles</taxon>
        <taxon>Ochrophyta</taxon>
        <taxon>Bacillariophyta</taxon>
        <taxon>Coscinodiscophyceae</taxon>
        <taxon>Thalassiosirophycidae</taxon>
        <taxon>Thalassiosirales</taxon>
        <taxon>Thalassiosiraceae</taxon>
        <taxon>Thalassiosira</taxon>
    </lineage>
</organism>
<dbReference type="PANTHER" id="PTHR10778:SF18">
    <property type="entry name" value="SUGAR PHOSPHATE TRANSPORTER DOMAIN-CONTAINING PROTEIN"/>
    <property type="match status" value="1"/>
</dbReference>
<dbReference type="Proteomes" id="UP000001449">
    <property type="component" value="Unassembled WGS sequence"/>
</dbReference>
<proteinExistence type="predicted"/>
<dbReference type="AlphaFoldDB" id="B8LEN8"/>
<dbReference type="InParanoid" id="B8LEN8"/>
<dbReference type="PaxDb" id="35128-Thapsdraft934"/>
<evidence type="ECO:0000256" key="2">
    <source>
        <dbReference type="ARBA" id="ARBA00022448"/>
    </source>
</evidence>
<evidence type="ECO:0000313" key="8">
    <source>
        <dbReference type="EMBL" id="EED86232.1"/>
    </source>
</evidence>
<name>B8LEN8_THAPS</name>
<dbReference type="RefSeq" id="XP_002297493.1">
    <property type="nucleotide sequence ID" value="XM_002297457.1"/>
</dbReference>
<keyword evidence="5 7" id="KW-0472">Membrane</keyword>
<feature type="transmembrane region" description="Helical" evidence="7">
    <location>
        <begin position="316"/>
        <end position="337"/>
    </location>
</feature>
<dbReference type="eggNOG" id="KOG1580">
    <property type="taxonomic scope" value="Eukaryota"/>
</dbReference>
<dbReference type="GO" id="GO:0072334">
    <property type="term" value="P:UDP-galactose transmembrane transport"/>
    <property type="evidence" value="ECO:0000318"/>
    <property type="project" value="GO_Central"/>
</dbReference>
<feature type="compositionally biased region" description="Basic and acidic residues" evidence="6">
    <location>
        <begin position="143"/>
        <end position="164"/>
    </location>
</feature>
<dbReference type="GO" id="GO:0005789">
    <property type="term" value="C:endoplasmic reticulum membrane"/>
    <property type="evidence" value="ECO:0000318"/>
    <property type="project" value="GO_Central"/>
</dbReference>
<dbReference type="EMBL" id="DS999444">
    <property type="protein sequence ID" value="EED86232.1"/>
    <property type="molecule type" value="Genomic_DNA"/>
</dbReference>
<evidence type="ECO:0000256" key="4">
    <source>
        <dbReference type="ARBA" id="ARBA00022989"/>
    </source>
</evidence>
<dbReference type="PANTHER" id="PTHR10778">
    <property type="entry name" value="SOLUTE CARRIER FAMILY 35 MEMBER B"/>
    <property type="match status" value="1"/>
</dbReference>
<evidence type="ECO:0000313" key="9">
    <source>
        <dbReference type="Proteomes" id="UP000001449"/>
    </source>
</evidence>
<feature type="region of interest" description="Disordered" evidence="6">
    <location>
        <begin position="140"/>
        <end position="164"/>
    </location>
</feature>
<feature type="compositionally biased region" description="Basic and acidic residues" evidence="6">
    <location>
        <begin position="7"/>
        <end position="20"/>
    </location>
</feature>
<dbReference type="InterPro" id="IPR013657">
    <property type="entry name" value="SCL35B1-4/HUT1"/>
</dbReference>
<keyword evidence="9" id="KW-1185">Reference proteome</keyword>